<dbReference type="RefSeq" id="WP_115959690.1">
    <property type="nucleotide sequence ID" value="NZ_CBCRVL010000032.1"/>
</dbReference>
<feature type="domain" description="Secretion system C-terminal sorting" evidence="3">
    <location>
        <begin position="188"/>
        <end position="245"/>
    </location>
</feature>
<dbReference type="InterPro" id="IPR026444">
    <property type="entry name" value="Secre_tail"/>
</dbReference>
<dbReference type="EMBL" id="QNUE01000007">
    <property type="protein sequence ID" value="REC66871.1"/>
    <property type="molecule type" value="Genomic_DNA"/>
</dbReference>
<keyword evidence="5" id="KW-1185">Reference proteome</keyword>
<dbReference type="Proteomes" id="UP000256769">
    <property type="component" value="Unassembled WGS sequence"/>
</dbReference>
<evidence type="ECO:0000256" key="1">
    <source>
        <dbReference type="ARBA" id="ARBA00022729"/>
    </source>
</evidence>
<dbReference type="OrthoDB" id="1247931at2"/>
<dbReference type="AlphaFoldDB" id="A0A3D9CM99"/>
<gene>
    <name evidence="4" type="ORF">DRF59_11225</name>
</gene>
<protein>
    <recommendedName>
        <fullName evidence="3">Secretion system C-terminal sorting domain-containing protein</fullName>
    </recommendedName>
</protein>
<reference evidence="4 5" key="1">
    <citation type="journal article" date="2007" name="Int. J. Syst. Evol. Microbiol.">
        <title>Chryseobacterium flavum sp. nov., isolated from polluted soil.</title>
        <authorList>
            <person name="Zhou Y."/>
            <person name="Dong J."/>
            <person name="Wang X."/>
            <person name="Huang X."/>
            <person name="Zhang K.Y."/>
            <person name="Zhang Y.Q."/>
            <person name="Guo Y.F."/>
            <person name="Lai R."/>
            <person name="Li W.J."/>
        </authorList>
    </citation>
    <scope>NUCLEOTIDE SEQUENCE [LARGE SCALE GENOMIC DNA]</scope>
    <source>
        <strain evidence="4 5">KCTC 12877</strain>
    </source>
</reference>
<feature type="signal peptide" evidence="2">
    <location>
        <begin position="1"/>
        <end position="20"/>
    </location>
</feature>
<evidence type="ECO:0000313" key="5">
    <source>
        <dbReference type="Proteomes" id="UP000256769"/>
    </source>
</evidence>
<sequence>MKKIILITVFSMLLSSYSKAQIVLEKEDGSPIINGIITYNTTTEIPANLHYKIKNTSSSPINVRIKVMDIINATGSNFQFCYLTTCLPFISKNSIYPANSKPAINIPANSEVSSGYTMWNSDTGTGAFPIDYVFKYYLVDDFNNEYGTPVIFTYRYDPGAILQVDDTQKNEKTFVQISSTIIKNSIDVISKEDLSYSLYNLDGRILSGGTLKKGKDQIDVSVLNSGMYIITFRNNIGKTISKKIIKN</sequence>
<accession>A0A3D9CM99</accession>
<evidence type="ECO:0000256" key="2">
    <source>
        <dbReference type="SAM" id="SignalP"/>
    </source>
</evidence>
<name>A0A3D9CM99_9FLAO</name>
<organism evidence="4 5">
    <name type="scientific">Chryseobacterium flavum</name>
    <dbReference type="NCBI Taxonomy" id="415851"/>
    <lineage>
        <taxon>Bacteria</taxon>
        <taxon>Pseudomonadati</taxon>
        <taxon>Bacteroidota</taxon>
        <taxon>Flavobacteriia</taxon>
        <taxon>Flavobacteriales</taxon>
        <taxon>Weeksellaceae</taxon>
        <taxon>Chryseobacterium group</taxon>
        <taxon>Chryseobacterium</taxon>
    </lineage>
</organism>
<dbReference type="NCBIfam" id="TIGR04183">
    <property type="entry name" value="Por_Secre_tail"/>
    <property type="match status" value="1"/>
</dbReference>
<comment type="caution">
    <text evidence="4">The sequence shown here is derived from an EMBL/GenBank/DDBJ whole genome shotgun (WGS) entry which is preliminary data.</text>
</comment>
<keyword evidence="1 2" id="KW-0732">Signal</keyword>
<evidence type="ECO:0000313" key="4">
    <source>
        <dbReference type="EMBL" id="REC66871.1"/>
    </source>
</evidence>
<dbReference type="Pfam" id="PF18962">
    <property type="entry name" value="Por_Secre_tail"/>
    <property type="match status" value="1"/>
</dbReference>
<proteinExistence type="predicted"/>
<evidence type="ECO:0000259" key="3">
    <source>
        <dbReference type="Pfam" id="PF18962"/>
    </source>
</evidence>
<feature type="chain" id="PRO_5017789398" description="Secretion system C-terminal sorting domain-containing protein" evidence="2">
    <location>
        <begin position="21"/>
        <end position="247"/>
    </location>
</feature>